<feature type="chain" id="PRO_5045177168" evidence="2">
    <location>
        <begin position="19"/>
        <end position="365"/>
    </location>
</feature>
<dbReference type="Proteomes" id="UP001379949">
    <property type="component" value="Unassembled WGS sequence"/>
</dbReference>
<reference evidence="4 5" key="1">
    <citation type="submission" date="2024-02" db="EMBL/GenBank/DDBJ databases">
        <title>Bacteria isolated from the canopy kelp, Nereocystis luetkeana.</title>
        <authorList>
            <person name="Pfister C.A."/>
            <person name="Younker I.T."/>
            <person name="Light S.H."/>
        </authorList>
    </citation>
    <scope>NUCLEOTIDE SEQUENCE [LARGE SCALE GENOMIC DNA]</scope>
    <source>
        <strain evidence="4 5">TI.4.07</strain>
    </source>
</reference>
<evidence type="ECO:0000313" key="4">
    <source>
        <dbReference type="EMBL" id="MEL0613161.1"/>
    </source>
</evidence>
<feature type="domain" description="Transglycosylase SLT" evidence="3">
    <location>
        <begin position="188"/>
        <end position="306"/>
    </location>
</feature>
<keyword evidence="5" id="KW-1185">Reference proteome</keyword>
<dbReference type="PANTHER" id="PTHR37423">
    <property type="entry name" value="SOLUBLE LYTIC MUREIN TRANSGLYCOSYLASE-RELATED"/>
    <property type="match status" value="1"/>
</dbReference>
<comment type="caution">
    <text evidence="4">The sequence shown here is derived from an EMBL/GenBank/DDBJ whole genome shotgun (WGS) entry which is preliminary data.</text>
</comment>
<organism evidence="4 5">
    <name type="scientific">Marinomonas arenicola</name>
    <dbReference type="NCBI Taxonomy" id="569601"/>
    <lineage>
        <taxon>Bacteria</taxon>
        <taxon>Pseudomonadati</taxon>
        <taxon>Pseudomonadota</taxon>
        <taxon>Gammaproteobacteria</taxon>
        <taxon>Oceanospirillales</taxon>
        <taxon>Oceanospirillaceae</taxon>
        <taxon>Marinomonas</taxon>
    </lineage>
</organism>
<dbReference type="RefSeq" id="WP_341566966.1">
    <property type="nucleotide sequence ID" value="NZ_JBAKAR010000005.1"/>
</dbReference>
<dbReference type="PANTHER" id="PTHR37423:SF2">
    <property type="entry name" value="MEMBRANE-BOUND LYTIC MUREIN TRANSGLYCOSYLASE C"/>
    <property type="match status" value="1"/>
</dbReference>
<evidence type="ECO:0000256" key="1">
    <source>
        <dbReference type="ARBA" id="ARBA00007734"/>
    </source>
</evidence>
<evidence type="ECO:0000256" key="2">
    <source>
        <dbReference type="SAM" id="SignalP"/>
    </source>
</evidence>
<keyword evidence="2" id="KW-0732">Signal</keyword>
<gene>
    <name evidence="4" type="ORF">V6242_08385</name>
</gene>
<name>A0ABU9G3V1_9GAMM</name>
<comment type="similarity">
    <text evidence="1">Belongs to the transglycosylase Slt family.</text>
</comment>
<evidence type="ECO:0000259" key="3">
    <source>
        <dbReference type="Pfam" id="PF01464"/>
    </source>
</evidence>
<proteinExistence type="inferred from homology"/>
<dbReference type="InterPro" id="IPR000189">
    <property type="entry name" value="Transglyc_AS"/>
</dbReference>
<dbReference type="Pfam" id="PF01464">
    <property type="entry name" value="SLT"/>
    <property type="match status" value="1"/>
</dbReference>
<dbReference type="Gene3D" id="1.10.530.10">
    <property type="match status" value="1"/>
</dbReference>
<dbReference type="InterPro" id="IPR023346">
    <property type="entry name" value="Lysozyme-like_dom_sf"/>
</dbReference>
<dbReference type="InterPro" id="IPR008258">
    <property type="entry name" value="Transglycosylase_SLT_dom_1"/>
</dbReference>
<accession>A0ABU9G3V1</accession>
<dbReference type="PROSITE" id="PS00922">
    <property type="entry name" value="TRANSGLYCOSYLASE"/>
    <property type="match status" value="1"/>
</dbReference>
<dbReference type="SUPFAM" id="SSF53955">
    <property type="entry name" value="Lysozyme-like"/>
    <property type="match status" value="1"/>
</dbReference>
<protein>
    <submittedName>
        <fullName evidence="4">Transglycosylase SLT domain-containing protein</fullName>
    </submittedName>
</protein>
<dbReference type="EMBL" id="JBAKAR010000005">
    <property type="protein sequence ID" value="MEL0613161.1"/>
    <property type="molecule type" value="Genomic_DNA"/>
</dbReference>
<sequence>MKKIYLILLMFAAVSAQAQSYAEWKQSRQESYKAYAQSYLARYKAYQEEVVKQWGDYAKLSSDHDYILYKKDLHQRVILDYQNNQILIESLNGKDLDVKQVLSELAGTSVGGALSKDPVLPNVKVQSEAESLLKTIAGSDDVTSVMAKASVVQGDGDATSKRIQQVRISLPAQSVVNRAKPFFPAATKMSAEFDVDRSLILAVTQTESSFNPLAQSPIPAFGLMQIVPDSAGKDVNVHINKKDKSPDVDTLFKPDENIRFGAAYLHILDSRYLKGIKDDRSRLYCTIAAYNTGAGNVASVFHPDNKRSLSAAVEVINQLSPDEVYQQLIAKLPYQETRTYLKKVSTALQQYQQLESAEVAKAQSL</sequence>
<dbReference type="CDD" id="cd16893">
    <property type="entry name" value="LT_MltC_MltE"/>
    <property type="match status" value="1"/>
</dbReference>
<feature type="signal peptide" evidence="2">
    <location>
        <begin position="1"/>
        <end position="18"/>
    </location>
</feature>
<evidence type="ECO:0000313" key="5">
    <source>
        <dbReference type="Proteomes" id="UP001379949"/>
    </source>
</evidence>